<keyword evidence="2" id="KW-0732">Signal</keyword>
<feature type="compositionally biased region" description="Low complexity" evidence="1">
    <location>
        <begin position="451"/>
        <end position="478"/>
    </location>
</feature>
<gene>
    <name evidence="4" type="ORF">PAXINDRAFT_156074</name>
</gene>
<evidence type="ECO:0000313" key="5">
    <source>
        <dbReference type="Proteomes" id="UP000053647"/>
    </source>
</evidence>
<accession>A0A0C9TVR1</accession>
<sequence length="719" mass="78145">MSLCLVLLLAKSQAAEAITALSFKSPLSMLPPLKLWLVQSTVQSPLLICPIIIYTRRRLSSKTHLPDSMSPRKRKKTLEPSLAAPAKGTTTKPGACSSCRSRKIRCEFTPGASLCNKCTESGSPDGCIVQESRTRSCSNSAPAPDLQSKPKPTIRRRRDSHSTQPTTTTVKKRSDKCQKGLQSAETAPRAKWQRHSPSQEVLPAGDLNSIPEFDEPYDLTAYDVDAAGSPNPSQLRDMTEFLSAFTGGGESDAEVDGYETKSQEDFDLGGLTSTDEETGSGSESGDTDIEMSQPLRRPNVRPTALPTPAKRTKPIVSAGKDKASMKPEGSYDPESCIFKIQCAVRRSQGSNAPFQISSFTTFDQLRTIVAEKLGRFPGLVRLQYRLDCDKAKAGFTSIQTDDELDIFKERMRSLIIPPRLANGKPSTRPLKNVVVYFEDASAEDSSPAHASTGNNNKAGTKGSGSGSSSKQKSLAASGELEGTDQQEKIIEALQKRWRCETHSGTNSPVYCYSPSGSNVCYPLNHSNIAFWALEILDEKATIDRKPIGLPTHDAKPFPSPYGYHPPPQVIVLPPAWGGQGGYQGGNGMLYPPSPQPTNLQVQPHVPSSSHSAVAAMPPSHLMATSHDMSGSSSEPTIPIPDIISWFSYLDQREQHGPDDVTFTPFGPILSAKGFRRISQLSHLQGWLGIEIETAILIFQHVEADLRAVNSGKWVLPRES</sequence>
<feature type="region of interest" description="Disordered" evidence="1">
    <location>
        <begin position="263"/>
        <end position="328"/>
    </location>
</feature>
<name>A0A0C9TVR1_PAXIN</name>
<proteinExistence type="predicted"/>
<reference evidence="4 5" key="1">
    <citation type="submission" date="2014-06" db="EMBL/GenBank/DDBJ databases">
        <authorList>
            <consortium name="DOE Joint Genome Institute"/>
            <person name="Kuo A."/>
            <person name="Kohler A."/>
            <person name="Nagy L.G."/>
            <person name="Floudas D."/>
            <person name="Copeland A."/>
            <person name="Barry K.W."/>
            <person name="Cichocki N."/>
            <person name="Veneault-Fourrey C."/>
            <person name="LaButti K."/>
            <person name="Lindquist E.A."/>
            <person name="Lipzen A."/>
            <person name="Lundell T."/>
            <person name="Morin E."/>
            <person name="Murat C."/>
            <person name="Sun H."/>
            <person name="Tunlid A."/>
            <person name="Henrissat B."/>
            <person name="Grigoriev I.V."/>
            <person name="Hibbett D.S."/>
            <person name="Martin F."/>
            <person name="Nordberg H.P."/>
            <person name="Cantor M.N."/>
            <person name="Hua S.X."/>
        </authorList>
    </citation>
    <scope>NUCLEOTIDE SEQUENCE [LARGE SCALE GENOMIC DNA]</scope>
    <source>
        <strain evidence="4 5">ATCC 200175</strain>
    </source>
</reference>
<evidence type="ECO:0000256" key="1">
    <source>
        <dbReference type="SAM" id="MobiDB-lite"/>
    </source>
</evidence>
<evidence type="ECO:0000256" key="2">
    <source>
        <dbReference type="SAM" id="SignalP"/>
    </source>
</evidence>
<evidence type="ECO:0000313" key="4">
    <source>
        <dbReference type="EMBL" id="KIJ14383.1"/>
    </source>
</evidence>
<keyword evidence="5" id="KW-1185">Reference proteome</keyword>
<dbReference type="InterPro" id="IPR036864">
    <property type="entry name" value="Zn2-C6_fun-type_DNA-bd_sf"/>
</dbReference>
<feature type="domain" description="Zn(2)-C6 fungal-type" evidence="3">
    <location>
        <begin position="95"/>
        <end position="129"/>
    </location>
</feature>
<feature type="chain" id="PRO_5002203905" description="Zn(2)-C6 fungal-type domain-containing protein" evidence="2">
    <location>
        <begin position="18"/>
        <end position="719"/>
    </location>
</feature>
<feature type="region of interest" description="Disordered" evidence="1">
    <location>
        <begin position="62"/>
        <end position="97"/>
    </location>
</feature>
<protein>
    <recommendedName>
        <fullName evidence="3">Zn(2)-C6 fungal-type domain-containing protein</fullName>
    </recommendedName>
</protein>
<dbReference type="PROSITE" id="PS50048">
    <property type="entry name" value="ZN2_CY6_FUNGAL_2"/>
    <property type="match status" value="1"/>
</dbReference>
<dbReference type="InterPro" id="IPR001138">
    <property type="entry name" value="Zn2Cys6_DnaBD"/>
</dbReference>
<dbReference type="PROSITE" id="PS00463">
    <property type="entry name" value="ZN2_CY6_FUNGAL_1"/>
    <property type="match status" value="1"/>
</dbReference>
<dbReference type="AlphaFoldDB" id="A0A0C9TVR1"/>
<dbReference type="EMBL" id="KN819343">
    <property type="protein sequence ID" value="KIJ14383.1"/>
    <property type="molecule type" value="Genomic_DNA"/>
</dbReference>
<dbReference type="OrthoDB" id="2690997at2759"/>
<feature type="region of interest" description="Disordered" evidence="1">
    <location>
        <begin position="133"/>
        <end position="206"/>
    </location>
</feature>
<organism evidence="4 5">
    <name type="scientific">Paxillus involutus ATCC 200175</name>
    <dbReference type="NCBI Taxonomy" id="664439"/>
    <lineage>
        <taxon>Eukaryota</taxon>
        <taxon>Fungi</taxon>
        <taxon>Dikarya</taxon>
        <taxon>Basidiomycota</taxon>
        <taxon>Agaricomycotina</taxon>
        <taxon>Agaricomycetes</taxon>
        <taxon>Agaricomycetidae</taxon>
        <taxon>Boletales</taxon>
        <taxon>Paxilineae</taxon>
        <taxon>Paxillaceae</taxon>
        <taxon>Paxillus</taxon>
    </lineage>
</organism>
<feature type="region of interest" description="Disordered" evidence="1">
    <location>
        <begin position="444"/>
        <end position="485"/>
    </location>
</feature>
<dbReference type="GO" id="GO:0008270">
    <property type="term" value="F:zinc ion binding"/>
    <property type="evidence" value="ECO:0007669"/>
    <property type="project" value="InterPro"/>
</dbReference>
<evidence type="ECO:0000259" key="3">
    <source>
        <dbReference type="PROSITE" id="PS50048"/>
    </source>
</evidence>
<dbReference type="GO" id="GO:0000981">
    <property type="term" value="F:DNA-binding transcription factor activity, RNA polymerase II-specific"/>
    <property type="evidence" value="ECO:0007669"/>
    <property type="project" value="InterPro"/>
</dbReference>
<dbReference type="Proteomes" id="UP000053647">
    <property type="component" value="Unassembled WGS sequence"/>
</dbReference>
<reference evidence="5" key="2">
    <citation type="submission" date="2015-01" db="EMBL/GenBank/DDBJ databases">
        <title>Evolutionary Origins and Diversification of the Mycorrhizal Mutualists.</title>
        <authorList>
            <consortium name="DOE Joint Genome Institute"/>
            <consortium name="Mycorrhizal Genomics Consortium"/>
            <person name="Kohler A."/>
            <person name="Kuo A."/>
            <person name="Nagy L.G."/>
            <person name="Floudas D."/>
            <person name="Copeland A."/>
            <person name="Barry K.W."/>
            <person name="Cichocki N."/>
            <person name="Veneault-Fourrey C."/>
            <person name="LaButti K."/>
            <person name="Lindquist E.A."/>
            <person name="Lipzen A."/>
            <person name="Lundell T."/>
            <person name="Morin E."/>
            <person name="Murat C."/>
            <person name="Riley R."/>
            <person name="Ohm R."/>
            <person name="Sun H."/>
            <person name="Tunlid A."/>
            <person name="Henrissat B."/>
            <person name="Grigoriev I.V."/>
            <person name="Hibbett D.S."/>
            <person name="Martin F."/>
        </authorList>
    </citation>
    <scope>NUCLEOTIDE SEQUENCE [LARGE SCALE GENOMIC DNA]</scope>
    <source>
        <strain evidence="5">ATCC 200175</strain>
    </source>
</reference>
<dbReference type="CDD" id="cd00067">
    <property type="entry name" value="GAL4"/>
    <property type="match status" value="1"/>
</dbReference>
<dbReference type="HOGENOM" id="CLU_422084_0_0_1"/>
<feature type="signal peptide" evidence="2">
    <location>
        <begin position="1"/>
        <end position="17"/>
    </location>
</feature>
<dbReference type="SUPFAM" id="SSF57701">
    <property type="entry name" value="Zn2/Cys6 DNA-binding domain"/>
    <property type="match status" value="1"/>
</dbReference>